<dbReference type="InterPro" id="IPR024079">
    <property type="entry name" value="MetalloPept_cat_dom_sf"/>
</dbReference>
<evidence type="ECO:0000256" key="9">
    <source>
        <dbReference type="SAM" id="MobiDB-lite"/>
    </source>
</evidence>
<dbReference type="Pfam" id="PF01431">
    <property type="entry name" value="Peptidase_M13"/>
    <property type="match status" value="1"/>
</dbReference>
<evidence type="ECO:0000256" key="10">
    <source>
        <dbReference type="SAM" id="SignalP"/>
    </source>
</evidence>
<evidence type="ECO:0000259" key="11">
    <source>
        <dbReference type="Pfam" id="PF01431"/>
    </source>
</evidence>
<dbReference type="GO" id="GO:0006508">
    <property type="term" value="P:proteolysis"/>
    <property type="evidence" value="ECO:0007669"/>
    <property type="project" value="InterPro"/>
</dbReference>
<evidence type="ECO:0000313" key="18">
    <source>
        <dbReference type="Proteomes" id="UP001175271"/>
    </source>
</evidence>
<evidence type="ECO:0000256" key="1">
    <source>
        <dbReference type="ARBA" id="ARBA00005762"/>
    </source>
</evidence>
<feature type="domain" description="Peptidase M13 C-terminal" evidence="11">
    <location>
        <begin position="380"/>
        <end position="605"/>
    </location>
</feature>
<dbReference type="GO" id="GO:0030422">
    <property type="term" value="P:siRNA processing"/>
    <property type="evidence" value="ECO:0007669"/>
    <property type="project" value="TreeGrafter"/>
</dbReference>
<evidence type="ECO:0000256" key="8">
    <source>
        <dbReference type="ARBA" id="ARBA00048744"/>
    </source>
</evidence>
<keyword evidence="3" id="KW-0696">RNA-directed RNA polymerase</keyword>
<evidence type="ECO:0000259" key="14">
    <source>
        <dbReference type="Pfam" id="PF24934"/>
    </source>
</evidence>
<dbReference type="InterPro" id="IPR000718">
    <property type="entry name" value="Peptidase_M13"/>
</dbReference>
<dbReference type="PANTHER" id="PTHR23079:SF57">
    <property type="entry name" value="RNA-DIRECTED RNA POLYMERASE"/>
    <property type="match status" value="1"/>
</dbReference>
<accession>A0AA39IDB8</accession>
<dbReference type="Pfam" id="PF26253">
    <property type="entry name" value="RdRP_head"/>
    <property type="match status" value="1"/>
</dbReference>
<dbReference type="InterPro" id="IPR018497">
    <property type="entry name" value="Peptidase_M13_C"/>
</dbReference>
<dbReference type="InterPro" id="IPR056053">
    <property type="entry name" value="DUF7636"/>
</dbReference>
<feature type="domain" description="RDRP C-terminal head" evidence="16">
    <location>
        <begin position="1716"/>
        <end position="1891"/>
    </location>
</feature>
<feature type="domain" description="RDRP core" evidence="12">
    <location>
        <begin position="1093"/>
        <end position="1693"/>
    </location>
</feature>
<sequence length="2296" mass="263392">MNLSGVSLTSVLVVLFLQGAFCIFEEHFDHQISPCNDLFGHVCNLSPTASDTFQERHRKMLLDTAYDKVIVDIYDEVYNDIAREIERGAAKNIEACYEENAKSSFDPRGGFDEGRMLGRMIVSGKVKNAELACKKDVECSVKFPGDRMAIHLGKMSTAPAFIRGIFDTYLEHVDVRTGEMNMRRKDFNVRYPLMRDRKELKVVIIHDLDDFERIDSSGEFRKPLHEALFKSHRFAPYFNLLYSHKMIGKNVLLSEKDRKDLEALFTLIKGEIKDVVSNSWTTDEHSRQSILEHLDELPNVFGLPRGLQNETLLESFIKEYKRVFFSNEVRAKLDSMKYCTLEGIAQVIARLFNRFVFENTNERIFALNDRNYEESVFQFNAFYHPFTGLHFLPAFVHIIKNDLPLGMKYGILASTMGHELFHALGLSLSSCSSKTHLLHVQKSPFYKDAVECYQHYYGSFGVRVDGVDKCPNGTLKAEEGFADVEGSRVAYRVLKKALAARNHPRQKRSTSSVYYPTFNAVPISHVKASYLMSDKNGHITEEQMFFIAHALSHCIRDHKDDAKIFEKYENEEHPRPSSRANAMVRQLEGFTEAFSCTPRDKLFATSCRCELYPLMSKPKPSIGAWKKECNELGCASSNAAIMEHDDGKRRFVEGQVKVQAESLAPGARAVFNSDDEVRCFMDTVIYGLSRGCPPTLLKTGTHVPKRLVSREFDPDYQEFSVDVEALDWEKALFRLVDNFFSASKLFRNTSNRPDVAALLQLSNFNLLKRDFVPSDSGIPAEFFCLGNLLSPFHFINHFKLSEDNVSLDLLNECEKMKNNTHGILVDFEHDRNLLKVRFGYATKPTKTSIEWQEAVVYVHVTYGAIRRIVVDWESVTDTDIEGCKIYLHLNWPVEIKKAKKKDRGWQHTERFLSWDLNAVPPKAISDCPVLMVAFPKIAKAQLYNCLSRLRARCNLVLEFCTVRSENAAPYVPSPMADEKLKRIIVKYECYGLGYLIEALSSRGAVVNDHLLTSISARNTFINKVLNAFEENKQVTLESLERMLNTLDEHLEIRSLNRVFDRIHEKVNAERLALQEEEDAQKKEGFQRVRKVVITPTRKLLVVPELLMGNRFLRTHDESGDQTLRVQFRDDDSQHMRGIKCGSFLIERTVGEALRNGVVVAGRLYKYMGSSNSQMRDNGCYFFNADTGENIHEKIRAQFGKFDTDNIPKFMSRFGQCFTQARRSDVTLERAMYKRVADVCGGDDKSHKEYTFSDGVGNISYSYAAKISEDMDLDGCVPSVFQIRFRGIKGIVCVNPYLDITKKFVERFKLIEKQQEDNRMDCDIHFRPSQEKFKAPRDERIEIVKYSAPTPMSLNRPMINIMDQVTAMQNQATHNRLCSRVHELLDIQLESLGKCLTDENKARERLNELPRRIDFGYLSSEKGFIVTEEPFFRSLLQSCVQYTLKKLRTKIQVQIPATQGRMLFGVIDESGLLQYGQIFCQVTSSIIVKTPSKSAAKEVLQGPVLMTKNPSIVAGDVRMFEAVDIPELHHLVDVIVFPRYGPRPHPDEMAGSDLDGDEYAIMWDPQLFFDRNEDPLDFPKPVVKTDPNDDRDVNTKMIDFYISYIEQDSIGTIANSFLVMSDLYGIDSPVCIAIAKKHSLAVDFPKTGKPPEKLSRRPRNGMPPEQPDRFPDFMERDNAPAYISSSLNGQLYRRAKEIDGVLAQAMDRQLSSAILEDPDLIVEGFEQYIDNAFILVNAYNASMSALLDNYGIADEAQAFTGAIIKCRNRISDKDNDDMSMFNTNFVVEQRVNRIFQRARHAFFDEFGGFENCTVDEFAVRSKNLVTMMQEGDLDRRYCKSPTIQMKQKASACYKACYWLAKDADRRFLSFAWICWDVLAEIKRENHFNKADRQLGMGMPLHSRLHKYVIEFVSDRSQSREFQQYRDEVFRYQPFVAVYANAFQGLYELCFLLKKWGDEHDLFNCEFTPECLNALLLLHGIDEFPKRRNDAKTEWLEKTNPGVRVIPKNLLSRIGGLGVILLDFLKFLGSRDFKQFNCISLSPLNSSEFLLGDVCKAVSRAAYHTYYHITFSGMFESLPHLDADDIRESTDDLKADGRRLYEIEPFAIELPFGKEREHQAIIKNVRKMTGVHHLTMRKMKDDHRTRTVKMIVSGVGTLDSLEKLREVMAVKPNMRTGGNCIIAKANLMADMVYEKIRYQTKKNGKLAEEHKFDLNMISEIGKIRVREANEDKEVDEEDQQHPQRPRARRQEAEQRQQGPAESDAAGSSNPRPPHHRAFRNNGDRFKQRRTLAELRNVS</sequence>
<dbReference type="EMBL" id="JAUCMV010000001">
    <property type="protein sequence ID" value="KAK0422301.1"/>
    <property type="molecule type" value="Genomic_DNA"/>
</dbReference>
<comment type="catalytic activity">
    <reaction evidence="8">
        <text>RNA(n) + a ribonucleoside 5'-triphosphate = RNA(n+1) + diphosphate</text>
        <dbReference type="Rhea" id="RHEA:21248"/>
        <dbReference type="Rhea" id="RHEA-COMP:14527"/>
        <dbReference type="Rhea" id="RHEA-COMP:17342"/>
        <dbReference type="ChEBI" id="CHEBI:33019"/>
        <dbReference type="ChEBI" id="CHEBI:61557"/>
        <dbReference type="ChEBI" id="CHEBI:140395"/>
        <dbReference type="EC" id="2.7.7.48"/>
    </reaction>
</comment>
<dbReference type="Gene3D" id="3.40.390.10">
    <property type="entry name" value="Collagenase (Catalytic Domain)"/>
    <property type="match status" value="1"/>
</dbReference>
<evidence type="ECO:0000313" key="17">
    <source>
        <dbReference type="EMBL" id="KAK0422301.1"/>
    </source>
</evidence>
<keyword evidence="10" id="KW-0732">Signal</keyword>
<keyword evidence="18" id="KW-1185">Reference proteome</keyword>
<evidence type="ECO:0000256" key="4">
    <source>
        <dbReference type="ARBA" id="ARBA00022679"/>
    </source>
</evidence>
<feature type="domain" description="DUF7636" evidence="13">
    <location>
        <begin position="2098"/>
        <end position="2195"/>
    </location>
</feature>
<dbReference type="InterPro" id="IPR007855">
    <property type="entry name" value="RDRP"/>
</dbReference>
<dbReference type="PROSITE" id="PS51885">
    <property type="entry name" value="NEPRILYSIN"/>
    <property type="match status" value="1"/>
</dbReference>
<feature type="chain" id="PRO_5041347088" description="RNA-directed RNA polymerase" evidence="10">
    <location>
        <begin position="23"/>
        <end position="2296"/>
    </location>
</feature>
<feature type="domain" description="PH-like" evidence="15">
    <location>
        <begin position="772"/>
        <end position="964"/>
    </location>
</feature>
<dbReference type="GO" id="GO:0003968">
    <property type="term" value="F:RNA-directed RNA polymerase activity"/>
    <property type="evidence" value="ECO:0007669"/>
    <property type="project" value="UniProtKB-KW"/>
</dbReference>
<dbReference type="InterPro" id="IPR056654">
    <property type="entry name" value="DUF7752"/>
</dbReference>
<dbReference type="SUPFAM" id="SSF55486">
    <property type="entry name" value="Metalloproteases ('zincins'), catalytic domain"/>
    <property type="match status" value="1"/>
</dbReference>
<evidence type="ECO:0000259" key="13">
    <source>
        <dbReference type="Pfam" id="PF24642"/>
    </source>
</evidence>
<dbReference type="InterPro" id="IPR058752">
    <property type="entry name" value="RDRP_C_head"/>
</dbReference>
<keyword evidence="6" id="KW-0694">RNA-binding</keyword>
<dbReference type="PANTHER" id="PTHR23079">
    <property type="entry name" value="RNA-DEPENDENT RNA POLYMERASE"/>
    <property type="match status" value="1"/>
</dbReference>
<dbReference type="EC" id="2.7.7.48" evidence="2"/>
<evidence type="ECO:0000259" key="12">
    <source>
        <dbReference type="Pfam" id="PF05183"/>
    </source>
</evidence>
<proteinExistence type="inferred from homology"/>
<comment type="similarity">
    <text evidence="1">Belongs to the RdRP family.</text>
</comment>
<dbReference type="GO" id="GO:0004222">
    <property type="term" value="F:metalloendopeptidase activity"/>
    <property type="evidence" value="ECO:0007669"/>
    <property type="project" value="InterPro"/>
</dbReference>
<dbReference type="GO" id="GO:0031380">
    <property type="term" value="C:nuclear RNA-directed RNA polymerase complex"/>
    <property type="evidence" value="ECO:0007669"/>
    <property type="project" value="TreeGrafter"/>
</dbReference>
<feature type="signal peptide" evidence="10">
    <location>
        <begin position="1"/>
        <end position="22"/>
    </location>
</feature>
<feature type="region of interest" description="Disordered" evidence="9">
    <location>
        <begin position="1644"/>
        <end position="1669"/>
    </location>
</feature>
<dbReference type="InterPro" id="IPR057493">
    <property type="entry name" value="PH_RdRP-assoc"/>
</dbReference>
<evidence type="ECO:0000259" key="16">
    <source>
        <dbReference type="Pfam" id="PF26253"/>
    </source>
</evidence>
<keyword evidence="7" id="KW-0943">RNA-mediated gene silencing</keyword>
<dbReference type="Pfam" id="PF24934">
    <property type="entry name" value="DUF7752"/>
    <property type="match status" value="1"/>
</dbReference>
<dbReference type="Proteomes" id="UP001175271">
    <property type="component" value="Unassembled WGS sequence"/>
</dbReference>
<feature type="region of interest" description="Disordered" evidence="9">
    <location>
        <begin position="2228"/>
        <end position="2296"/>
    </location>
</feature>
<name>A0AA39IDB8_9BILA</name>
<keyword evidence="5" id="KW-0548">Nucleotidyltransferase</keyword>
<dbReference type="GO" id="GO:0003723">
    <property type="term" value="F:RNA binding"/>
    <property type="evidence" value="ECO:0007669"/>
    <property type="project" value="UniProtKB-KW"/>
</dbReference>
<organism evidence="17 18">
    <name type="scientific">Steinernema hermaphroditum</name>
    <dbReference type="NCBI Taxonomy" id="289476"/>
    <lineage>
        <taxon>Eukaryota</taxon>
        <taxon>Metazoa</taxon>
        <taxon>Ecdysozoa</taxon>
        <taxon>Nematoda</taxon>
        <taxon>Chromadorea</taxon>
        <taxon>Rhabditida</taxon>
        <taxon>Tylenchina</taxon>
        <taxon>Panagrolaimomorpha</taxon>
        <taxon>Strongyloidoidea</taxon>
        <taxon>Steinernematidae</taxon>
        <taxon>Steinernema</taxon>
    </lineage>
</organism>
<feature type="domain" description="DUF7752" evidence="14">
    <location>
        <begin position="1937"/>
        <end position="2039"/>
    </location>
</feature>
<evidence type="ECO:0000256" key="3">
    <source>
        <dbReference type="ARBA" id="ARBA00022484"/>
    </source>
</evidence>
<dbReference type="Pfam" id="PF25359">
    <property type="entry name" value="PH_met_RdRP"/>
    <property type="match status" value="1"/>
</dbReference>
<gene>
    <name evidence="17" type="ORF">QR680_007494</name>
</gene>
<evidence type="ECO:0000259" key="15">
    <source>
        <dbReference type="Pfam" id="PF25359"/>
    </source>
</evidence>
<comment type="caution">
    <text evidence="17">The sequence shown here is derived from an EMBL/GenBank/DDBJ whole genome shotgun (WGS) entry which is preliminary data.</text>
</comment>
<evidence type="ECO:0000256" key="6">
    <source>
        <dbReference type="ARBA" id="ARBA00022884"/>
    </source>
</evidence>
<keyword evidence="4" id="KW-0808">Transferase</keyword>
<dbReference type="Pfam" id="PF24642">
    <property type="entry name" value="DUF7636"/>
    <property type="match status" value="1"/>
</dbReference>
<reference evidence="17" key="1">
    <citation type="submission" date="2023-06" db="EMBL/GenBank/DDBJ databases">
        <title>Genomic analysis of the entomopathogenic nematode Steinernema hermaphroditum.</title>
        <authorList>
            <person name="Schwarz E.M."/>
            <person name="Heppert J.K."/>
            <person name="Baniya A."/>
            <person name="Schwartz H.T."/>
            <person name="Tan C.-H."/>
            <person name="Antoshechkin I."/>
            <person name="Sternberg P.W."/>
            <person name="Goodrich-Blair H."/>
            <person name="Dillman A.R."/>
        </authorList>
    </citation>
    <scope>NUCLEOTIDE SEQUENCE</scope>
    <source>
        <strain evidence="17">PS9179</strain>
        <tissue evidence="17">Whole animal</tissue>
    </source>
</reference>
<dbReference type="Pfam" id="PF05183">
    <property type="entry name" value="RdRP"/>
    <property type="match status" value="1"/>
</dbReference>
<dbReference type="InterPro" id="IPR057596">
    <property type="entry name" value="RDRP_core"/>
</dbReference>
<protein>
    <recommendedName>
        <fullName evidence="2">RNA-directed RNA polymerase</fullName>
        <ecNumber evidence="2">2.7.7.48</ecNumber>
    </recommendedName>
</protein>
<evidence type="ECO:0000256" key="2">
    <source>
        <dbReference type="ARBA" id="ARBA00012494"/>
    </source>
</evidence>
<evidence type="ECO:0000256" key="5">
    <source>
        <dbReference type="ARBA" id="ARBA00022695"/>
    </source>
</evidence>
<evidence type="ECO:0000256" key="7">
    <source>
        <dbReference type="ARBA" id="ARBA00023158"/>
    </source>
</evidence>